<accession>A0A3N0VFZ4</accession>
<dbReference type="InParanoid" id="A0A3N0VFZ4"/>
<reference evidence="1 2" key="1">
    <citation type="submission" date="2018-10" db="EMBL/GenBank/DDBJ databases">
        <authorList>
            <person name="Chen W.-M."/>
        </authorList>
    </citation>
    <scope>NUCLEOTIDE SEQUENCE [LARGE SCALE GENOMIC DNA]</scope>
    <source>
        <strain evidence="1 2">THS-13</strain>
    </source>
</reference>
<comment type="caution">
    <text evidence="1">The sequence shown here is derived from an EMBL/GenBank/DDBJ whole genome shotgun (WGS) entry which is preliminary data.</text>
</comment>
<evidence type="ECO:0000313" key="2">
    <source>
        <dbReference type="Proteomes" id="UP000282106"/>
    </source>
</evidence>
<sequence>MHGKFDDQAKPLRLPVAATASAPSPVNGRDLSQLIRLGREARLDAGRVLLSDLGVKSNQYIRVFFWAMVDGADDHQPQWRGTNSYGAPPQLLISLLDGSGRKIAQGPERIIAAFGPFPWHCYYQDLWLPQNAAALNFTFKNAWNKKAQFSGFSWQSISEAEASEGTDALQDPVSGSLATNIAYDSWSGHLRKLGNRYPWKFLQGPTIGLKGVHHDLTTARGLGDFFEQEALSDEDQLNHGVLYLARTFYKGKELGLLPEHMPADWDQQLLKLVLSAQDSKTGYWGTRKRPRSMGITFHLVNGLFSFGISREGEPAVPDRDRLLPAARLPGADRIVETTLKMQSRSNDGERKMAGWARSAYNYTGSPDRSESKASLVVTGNAIELLRRSELFVEPAARVQIYSAIKSAVRYVLDCCLEDDGAWRQSDVDESASSDSYMFRILDKSHYLERKLGRNRPPPAVRLVGQNEGAPQFAWHPSPGVPQSLRVYASGSNGHETLVAIVETNDAPALGSDPYTVVGNIRMAAERRWRSVWNPQSFLMKRLSEVADAERILLAPGQTRFSLRLPVPSQPLSFVSADWYGEESAPAELPMNAH</sequence>
<proteinExistence type="predicted"/>
<keyword evidence="2" id="KW-1185">Reference proteome</keyword>
<dbReference type="Proteomes" id="UP000282106">
    <property type="component" value="Unassembled WGS sequence"/>
</dbReference>
<name>A0A3N0VFZ4_9GAMM</name>
<protein>
    <submittedName>
        <fullName evidence="1">Uncharacterized protein</fullName>
    </submittedName>
</protein>
<gene>
    <name evidence="1" type="ORF">ED208_04565</name>
</gene>
<dbReference type="EMBL" id="RJVO01000002">
    <property type="protein sequence ID" value="ROH91667.1"/>
    <property type="molecule type" value="Genomic_DNA"/>
</dbReference>
<evidence type="ECO:0000313" key="1">
    <source>
        <dbReference type="EMBL" id="ROH91667.1"/>
    </source>
</evidence>
<dbReference type="AlphaFoldDB" id="A0A3N0VFZ4"/>
<organism evidence="1 2">
    <name type="scientific">Stagnimonas aquatica</name>
    <dbReference type="NCBI Taxonomy" id="2689987"/>
    <lineage>
        <taxon>Bacteria</taxon>
        <taxon>Pseudomonadati</taxon>
        <taxon>Pseudomonadota</taxon>
        <taxon>Gammaproteobacteria</taxon>
        <taxon>Nevskiales</taxon>
        <taxon>Nevskiaceae</taxon>
        <taxon>Stagnimonas</taxon>
    </lineage>
</organism>